<organism evidence="1 2">
    <name type="scientific">Psychromonas arctica</name>
    <dbReference type="NCBI Taxonomy" id="168275"/>
    <lineage>
        <taxon>Bacteria</taxon>
        <taxon>Pseudomonadati</taxon>
        <taxon>Pseudomonadota</taxon>
        <taxon>Gammaproteobacteria</taxon>
        <taxon>Alteromonadales</taxon>
        <taxon>Psychromonadaceae</taxon>
        <taxon>Psychromonas</taxon>
    </lineage>
</organism>
<accession>A0ABU9HGC8</accession>
<gene>
    <name evidence="1" type="ORF">V6255_17680</name>
</gene>
<evidence type="ECO:0000313" key="1">
    <source>
        <dbReference type="EMBL" id="MEL0660964.1"/>
    </source>
</evidence>
<dbReference type="InterPro" id="IPR021432">
    <property type="entry name" value="DUF3081"/>
</dbReference>
<proteinExistence type="predicted"/>
<dbReference type="RefSeq" id="WP_341629327.1">
    <property type="nucleotide sequence ID" value="NZ_JBAKBA010000075.1"/>
</dbReference>
<keyword evidence="2" id="KW-1185">Reference proteome</keyword>
<sequence>MDVNKSRKRDLLQAFDLVTTKGKKTDGVYELSGVKASQDFDGYTCWLSFKDLTVTLLFHGAFDMDYEDEDTQKVFFKKISKMLDDKESY</sequence>
<dbReference type="Pfam" id="PF11280">
    <property type="entry name" value="DUF3081"/>
    <property type="match status" value="1"/>
</dbReference>
<dbReference type="EMBL" id="JBAKBA010000075">
    <property type="protein sequence ID" value="MEL0660964.1"/>
    <property type="molecule type" value="Genomic_DNA"/>
</dbReference>
<evidence type="ECO:0000313" key="2">
    <source>
        <dbReference type="Proteomes" id="UP001366060"/>
    </source>
</evidence>
<reference evidence="1 2" key="1">
    <citation type="submission" date="2024-02" db="EMBL/GenBank/DDBJ databases">
        <title>Bacteria isolated from the canopy kelp, Nereocystis luetkeana.</title>
        <authorList>
            <person name="Pfister C.A."/>
            <person name="Younker I.T."/>
            <person name="Light S.H."/>
        </authorList>
    </citation>
    <scope>NUCLEOTIDE SEQUENCE [LARGE SCALE GENOMIC DNA]</scope>
    <source>
        <strain evidence="1 2">TI.2.07</strain>
    </source>
</reference>
<name>A0ABU9HGC8_9GAMM</name>
<comment type="caution">
    <text evidence="1">The sequence shown here is derived from an EMBL/GenBank/DDBJ whole genome shotgun (WGS) entry which is preliminary data.</text>
</comment>
<dbReference type="Proteomes" id="UP001366060">
    <property type="component" value="Unassembled WGS sequence"/>
</dbReference>
<protein>
    <submittedName>
        <fullName evidence="1">DUF3081 family protein</fullName>
    </submittedName>
</protein>